<dbReference type="InterPro" id="IPR002510">
    <property type="entry name" value="Metalloprtase-TldD/E_N"/>
</dbReference>
<gene>
    <name evidence="4" type="ordered locus">UCYN_06490</name>
</gene>
<organism evidence="5">
    <name type="scientific">Atelocyanobacterium thalassa (isolate ALOHA)</name>
    <dbReference type="NCBI Taxonomy" id="1453429"/>
    <lineage>
        <taxon>Bacteria</taxon>
        <taxon>Bacillati</taxon>
        <taxon>Cyanobacteriota</taxon>
        <taxon>Cyanophyceae</taxon>
        <taxon>Oscillatoriophycideae</taxon>
        <taxon>Chroococcales</taxon>
        <taxon>Aphanothecaceae</taxon>
        <taxon>Candidatus Atelocyanobacterium</taxon>
        <taxon>Candidatus Atelocyanobacterium thalassae</taxon>
    </lineage>
</organism>
<evidence type="ECO:0000259" key="3">
    <source>
        <dbReference type="Pfam" id="PF19289"/>
    </source>
</evidence>
<dbReference type="EMBL" id="CP001842">
    <property type="protein sequence ID" value="ADB95348.1"/>
    <property type="molecule type" value="Genomic_DNA"/>
</dbReference>
<dbReference type="Pfam" id="PF19289">
    <property type="entry name" value="PmbA_TldD_3rd"/>
    <property type="match status" value="1"/>
</dbReference>
<evidence type="ECO:0000313" key="5">
    <source>
        <dbReference type="Proteomes" id="UP000001405"/>
    </source>
</evidence>
<evidence type="ECO:0000313" key="4">
    <source>
        <dbReference type="EMBL" id="ADB95348.1"/>
    </source>
</evidence>
<dbReference type="Pfam" id="PF01523">
    <property type="entry name" value="PmbA_TldD_1st"/>
    <property type="match status" value="1"/>
</dbReference>
<accession>D3EPE8</accession>
<dbReference type="PANTHER" id="PTHR43421">
    <property type="entry name" value="METALLOPROTEASE PMBA"/>
    <property type="match status" value="1"/>
</dbReference>
<proteinExistence type="inferred from homology"/>
<keyword evidence="4" id="KW-0645">Protease</keyword>
<dbReference type="InterPro" id="IPR036059">
    <property type="entry name" value="TldD/PmbA_sf"/>
</dbReference>
<feature type="domain" description="Metalloprotease TldD/E N-terminal" evidence="2">
    <location>
        <begin position="20"/>
        <end position="81"/>
    </location>
</feature>
<dbReference type="Gene3D" id="3.30.2290.10">
    <property type="entry name" value="PmbA/TldD superfamily"/>
    <property type="match status" value="1"/>
</dbReference>
<dbReference type="KEGG" id="cyu:UCYN_06490"/>
<dbReference type="RefSeq" id="WP_012954035.1">
    <property type="nucleotide sequence ID" value="NC_013771.1"/>
</dbReference>
<dbReference type="PATRIC" id="fig|713887.8.peg.605"/>
<evidence type="ECO:0000259" key="2">
    <source>
        <dbReference type="Pfam" id="PF01523"/>
    </source>
</evidence>
<dbReference type="InterPro" id="IPR045569">
    <property type="entry name" value="Metalloprtase-TldD/E_C"/>
</dbReference>
<feature type="domain" description="Metalloprotease TldD/E C-terminal" evidence="3">
    <location>
        <begin position="214"/>
        <end position="427"/>
    </location>
</feature>
<sequence length="429" mass="47665">MDIKPQKLIDLALRRGASHAEVYQSKFKSSSVLFETNNLKSLESSDSQGIALRLWKEGAPGLAVAYGEFDSDELADKAIALSALNNTESIELNHSYTNFQPNKKDSISIEQLIESGKNAINQLRDIHGEAVCNGEFIHSDYFTCLVNSLGLHCERNQSLVNYYLELELPTEEDFLSVYDNKLAQGQGKNEIQQTVKTILQRLEWAKKTTLAPKGYIPVLFTPNGSSMLWNTVSEALNSKFALDKTSPWSDKLQKQVMSNSLTLSQNPKYKPYIVPFDDEGTSTQKLSLIKKGNLQQFYNNLANAKMLGMKSTGNGFRPNLKSYPTPTLINLIVEPGEESFSNLIKKLDQCIIIDLALGKKIDISGDFSINIELGYFVQDGLISGRVKNTVVTGNVYKVLENIIGIANDPCWINSIHTPSLLVEGLSIIN</sequence>
<protein>
    <submittedName>
        <fullName evidence="4">Predicted Zn-dependent protease-like protein</fullName>
    </submittedName>
</protein>
<name>D3EPE8_ATETH</name>
<keyword evidence="5" id="KW-1185">Reference proteome</keyword>
<dbReference type="GO" id="GO:0005829">
    <property type="term" value="C:cytosol"/>
    <property type="evidence" value="ECO:0007669"/>
    <property type="project" value="TreeGrafter"/>
</dbReference>
<dbReference type="Proteomes" id="UP000001405">
    <property type="component" value="Chromosome"/>
</dbReference>
<dbReference type="AlphaFoldDB" id="D3EPE8"/>
<dbReference type="SUPFAM" id="SSF111283">
    <property type="entry name" value="Putative modulator of DNA gyrase, PmbA/TldD"/>
    <property type="match status" value="1"/>
</dbReference>
<dbReference type="HOGENOM" id="CLU_026425_4_2_3"/>
<evidence type="ECO:0000256" key="1">
    <source>
        <dbReference type="ARBA" id="ARBA00005836"/>
    </source>
</evidence>
<dbReference type="GO" id="GO:0008237">
    <property type="term" value="F:metallopeptidase activity"/>
    <property type="evidence" value="ECO:0007669"/>
    <property type="project" value="InterPro"/>
</dbReference>
<reference evidence="4 5" key="1">
    <citation type="journal article" date="2010" name="Nature">
        <title>Metabolic streamlining in an open-ocean nitrogen-fixing cyanobacterium.</title>
        <authorList>
            <person name="Tripp H.J."/>
            <person name="Bench S.R."/>
            <person name="Turk K.A."/>
            <person name="Foster R.A."/>
            <person name="Desany B.A."/>
            <person name="Niazi F."/>
            <person name="Affourtit J.P."/>
            <person name="Zehr J.P."/>
        </authorList>
    </citation>
    <scope>NUCLEOTIDE SEQUENCE [LARGE SCALE GENOMIC DNA]</scope>
    <source>
        <strain evidence="5">ALOHA</strain>
    </source>
</reference>
<dbReference type="InterPro" id="IPR035068">
    <property type="entry name" value="TldD/PmbA_N"/>
</dbReference>
<dbReference type="STRING" id="1453429.UCYN_06490"/>
<dbReference type="InterPro" id="IPR047657">
    <property type="entry name" value="PmbA"/>
</dbReference>
<comment type="similarity">
    <text evidence="1">Belongs to the peptidase U62 family.</text>
</comment>
<dbReference type="OrthoDB" id="440929at2"/>
<dbReference type="GO" id="GO:0006508">
    <property type="term" value="P:proteolysis"/>
    <property type="evidence" value="ECO:0007669"/>
    <property type="project" value="UniProtKB-KW"/>
</dbReference>
<keyword evidence="4" id="KW-0378">Hydrolase</keyword>
<dbReference type="PANTHER" id="PTHR43421:SF1">
    <property type="entry name" value="METALLOPROTEASE PMBA"/>
    <property type="match status" value="1"/>
</dbReference>